<evidence type="ECO:0000313" key="3">
    <source>
        <dbReference type="Proteomes" id="UP000477386"/>
    </source>
</evidence>
<dbReference type="RefSeq" id="WP_164039863.1">
    <property type="nucleotide sequence ID" value="NZ_JAAGNZ010000001.1"/>
</dbReference>
<reference evidence="2 3" key="1">
    <citation type="submission" date="2020-02" db="EMBL/GenBank/DDBJ databases">
        <title>Draft genome sequence of two Spirosoma agri KCTC 52727 and Spirosoma terrae KCTC 52035.</title>
        <authorList>
            <person name="Rojas J."/>
            <person name="Ambika Manirajan B."/>
            <person name="Ratering S."/>
            <person name="Suarez C."/>
            <person name="Schnell S."/>
        </authorList>
    </citation>
    <scope>NUCLEOTIDE SEQUENCE [LARGE SCALE GENOMIC DNA]</scope>
    <source>
        <strain evidence="2 3">KCTC 52727</strain>
    </source>
</reference>
<dbReference type="Pfam" id="PF13372">
    <property type="entry name" value="Alginate_exp"/>
    <property type="match status" value="1"/>
</dbReference>
<proteinExistence type="predicted"/>
<evidence type="ECO:0000313" key="2">
    <source>
        <dbReference type="EMBL" id="NEU68235.1"/>
    </source>
</evidence>
<dbReference type="InterPro" id="IPR025388">
    <property type="entry name" value="Alginate_export_dom"/>
</dbReference>
<sequence length="516" mass="56827">MNYTVNRIVALWIILLATQSKLSAQVSLVGQLRTRTELRNGVGNLVPNGSPAAFFTSQRTRLTFGYKWDRIQFQTAIQDIRVWGQDAATINNADGNRLMVHEAWADITLINSADTTMNFKPIQNLSLKIGRQEMIYDDARLIGNLDWLQQGRRFDAAILKGQHKGWALDLGVGFNQNTDAFGVVGDYYTAANAPASALSTNNVTLAVPAGFLPTAGKGGAPVLLTPLSTNGQNQQFKSFQMVYLARTFRGPSSGQTKFSALFFKDDFQKYRIDSLGNAAQGYVYGRRYDVAGTNSRMTYGAMLTGLLGGPSSRIGKIQWQAFAYGQSGKDRDGLSIRKAYHYGANVMIQKGPLSFGPGYELLSGNNATTIQAGETSRFDPLYGTPHKFRGNMDYFYAGTGSPTGGLKDAFLKFRYTGNRLTTGLDVHYFSLAAPTYNKLPDAPAGALIDSKLGIEYDFIATYALNKFTTAEFGYSLMKGTNSLEYAKQGTMDQKRKTGTWAYLMINIRPDFFAIKK</sequence>
<organism evidence="2 3">
    <name type="scientific">Spirosoma agri</name>
    <dbReference type="NCBI Taxonomy" id="1987381"/>
    <lineage>
        <taxon>Bacteria</taxon>
        <taxon>Pseudomonadati</taxon>
        <taxon>Bacteroidota</taxon>
        <taxon>Cytophagia</taxon>
        <taxon>Cytophagales</taxon>
        <taxon>Cytophagaceae</taxon>
        <taxon>Spirosoma</taxon>
    </lineage>
</organism>
<dbReference type="EMBL" id="JAAGNZ010000001">
    <property type="protein sequence ID" value="NEU68235.1"/>
    <property type="molecule type" value="Genomic_DNA"/>
</dbReference>
<keyword evidence="3" id="KW-1185">Reference proteome</keyword>
<feature type="domain" description="Alginate export" evidence="1">
    <location>
        <begin position="67"/>
        <end position="170"/>
    </location>
</feature>
<name>A0A6M0IKR2_9BACT</name>
<dbReference type="Proteomes" id="UP000477386">
    <property type="component" value="Unassembled WGS sequence"/>
</dbReference>
<accession>A0A6M0IKR2</accession>
<gene>
    <name evidence="2" type="ORF">GK091_15190</name>
</gene>
<protein>
    <submittedName>
        <fullName evidence="2">Alginate export family protein</fullName>
    </submittedName>
</protein>
<dbReference type="AlphaFoldDB" id="A0A6M0IKR2"/>
<evidence type="ECO:0000259" key="1">
    <source>
        <dbReference type="Pfam" id="PF13372"/>
    </source>
</evidence>
<comment type="caution">
    <text evidence="2">The sequence shown here is derived from an EMBL/GenBank/DDBJ whole genome shotgun (WGS) entry which is preliminary data.</text>
</comment>